<gene>
    <name evidence="10" type="ORF">M501DRAFT_1010798</name>
</gene>
<dbReference type="GO" id="GO:0030170">
    <property type="term" value="F:pyridoxal phosphate binding"/>
    <property type="evidence" value="ECO:0007669"/>
    <property type="project" value="InterPro"/>
</dbReference>
<comment type="caution">
    <text evidence="10">The sequence shown here is derived from an EMBL/GenBank/DDBJ whole genome shotgun (WGS) entry which is preliminary data.</text>
</comment>
<comment type="cofactor">
    <cofactor evidence="1 7 8">
        <name>pyridoxal 5'-phosphate</name>
        <dbReference type="ChEBI" id="CHEBI:597326"/>
    </cofactor>
</comment>
<dbReference type="InterPro" id="IPR002129">
    <property type="entry name" value="PyrdxlP-dep_de-COase"/>
</dbReference>
<evidence type="ECO:0000256" key="3">
    <source>
        <dbReference type="ARBA" id="ARBA00012421"/>
    </source>
</evidence>
<feature type="region of interest" description="Disordered" evidence="9">
    <location>
        <begin position="1"/>
        <end position="24"/>
    </location>
</feature>
<dbReference type="EMBL" id="MU006094">
    <property type="protein sequence ID" value="KAF2839756.1"/>
    <property type="molecule type" value="Genomic_DNA"/>
</dbReference>
<evidence type="ECO:0000256" key="5">
    <source>
        <dbReference type="ARBA" id="ARBA00023239"/>
    </source>
</evidence>
<dbReference type="AlphaFoldDB" id="A0A9P4VNI0"/>
<evidence type="ECO:0000313" key="10">
    <source>
        <dbReference type="EMBL" id="KAF2839756.1"/>
    </source>
</evidence>
<comment type="similarity">
    <text evidence="2 8">Belongs to the group II decarboxylase family.</text>
</comment>
<dbReference type="InterPro" id="IPR015421">
    <property type="entry name" value="PyrdxlP-dep_Trfase_major"/>
</dbReference>
<feature type="compositionally biased region" description="Basic and acidic residues" evidence="9">
    <location>
        <begin position="1"/>
        <end position="18"/>
    </location>
</feature>
<evidence type="ECO:0000256" key="9">
    <source>
        <dbReference type="SAM" id="MobiDB-lite"/>
    </source>
</evidence>
<name>A0A9P4VNI0_9PEZI</name>
<organism evidence="10 11">
    <name type="scientific">Patellaria atrata CBS 101060</name>
    <dbReference type="NCBI Taxonomy" id="1346257"/>
    <lineage>
        <taxon>Eukaryota</taxon>
        <taxon>Fungi</taxon>
        <taxon>Dikarya</taxon>
        <taxon>Ascomycota</taxon>
        <taxon>Pezizomycotina</taxon>
        <taxon>Dothideomycetes</taxon>
        <taxon>Dothideomycetes incertae sedis</taxon>
        <taxon>Patellariales</taxon>
        <taxon>Patellariaceae</taxon>
        <taxon>Patellaria</taxon>
    </lineage>
</organism>
<evidence type="ECO:0000256" key="2">
    <source>
        <dbReference type="ARBA" id="ARBA00009533"/>
    </source>
</evidence>
<evidence type="ECO:0000256" key="4">
    <source>
        <dbReference type="ARBA" id="ARBA00022898"/>
    </source>
</evidence>
<evidence type="ECO:0000256" key="1">
    <source>
        <dbReference type="ARBA" id="ARBA00001933"/>
    </source>
</evidence>
<dbReference type="FunFam" id="4.10.280.50:FF:000001">
    <property type="entry name" value="Glutamate decarboxylase"/>
    <property type="match status" value="1"/>
</dbReference>
<proteinExistence type="inferred from homology"/>
<evidence type="ECO:0000256" key="7">
    <source>
        <dbReference type="PIRSR" id="PIRSR602129-50"/>
    </source>
</evidence>
<dbReference type="OrthoDB" id="5152799at2759"/>
<dbReference type="Pfam" id="PF00282">
    <property type="entry name" value="Pyridoxal_deC"/>
    <property type="match status" value="1"/>
</dbReference>
<dbReference type="InterPro" id="IPR015424">
    <property type="entry name" value="PyrdxlP-dep_Trfase"/>
</dbReference>
<accession>A0A9P4VNI0</accession>
<dbReference type="PANTHER" id="PTHR43321:SF3">
    <property type="entry name" value="GLUTAMATE DECARBOXYLASE"/>
    <property type="match status" value="1"/>
</dbReference>
<feature type="modified residue" description="N6-(pyridoxal phosphate)lysine" evidence="7">
    <location>
        <position position="284"/>
    </location>
</feature>
<comment type="catalytic activity">
    <reaction evidence="6">
        <text>L-glutamate + H(+) = 4-aminobutanoate + CO2</text>
        <dbReference type="Rhea" id="RHEA:17785"/>
        <dbReference type="ChEBI" id="CHEBI:15378"/>
        <dbReference type="ChEBI" id="CHEBI:16526"/>
        <dbReference type="ChEBI" id="CHEBI:29985"/>
        <dbReference type="ChEBI" id="CHEBI:59888"/>
        <dbReference type="EC" id="4.1.1.15"/>
    </reaction>
</comment>
<dbReference type="EC" id="4.1.1.15" evidence="3"/>
<dbReference type="Gene3D" id="4.10.280.50">
    <property type="match status" value="1"/>
</dbReference>
<dbReference type="Gene3D" id="3.40.640.10">
    <property type="entry name" value="Type I PLP-dependent aspartate aminotransferase-like (Major domain)"/>
    <property type="match status" value="1"/>
</dbReference>
<feature type="region of interest" description="Disordered" evidence="9">
    <location>
        <begin position="477"/>
        <end position="504"/>
    </location>
</feature>
<dbReference type="Gene3D" id="3.90.1150.160">
    <property type="match status" value="1"/>
</dbReference>
<dbReference type="GO" id="GO:0006538">
    <property type="term" value="P:L-glutamate catabolic process"/>
    <property type="evidence" value="ECO:0007669"/>
    <property type="project" value="TreeGrafter"/>
</dbReference>
<protein>
    <recommendedName>
        <fullName evidence="3">glutamate decarboxylase</fullName>
        <ecNumber evidence="3">4.1.1.15</ecNumber>
    </recommendedName>
</protein>
<dbReference type="PANTHER" id="PTHR43321">
    <property type="entry name" value="GLUTAMATE DECARBOXYLASE"/>
    <property type="match status" value="1"/>
</dbReference>
<keyword evidence="11" id="KW-1185">Reference proteome</keyword>
<keyword evidence="4 7" id="KW-0663">Pyridoxal phosphate</keyword>
<reference evidence="10" key="1">
    <citation type="journal article" date="2020" name="Stud. Mycol.">
        <title>101 Dothideomycetes genomes: a test case for predicting lifestyles and emergence of pathogens.</title>
        <authorList>
            <person name="Haridas S."/>
            <person name="Albert R."/>
            <person name="Binder M."/>
            <person name="Bloem J."/>
            <person name="Labutti K."/>
            <person name="Salamov A."/>
            <person name="Andreopoulos B."/>
            <person name="Baker S."/>
            <person name="Barry K."/>
            <person name="Bills G."/>
            <person name="Bluhm B."/>
            <person name="Cannon C."/>
            <person name="Castanera R."/>
            <person name="Culley D."/>
            <person name="Daum C."/>
            <person name="Ezra D."/>
            <person name="Gonzalez J."/>
            <person name="Henrissat B."/>
            <person name="Kuo A."/>
            <person name="Liang C."/>
            <person name="Lipzen A."/>
            <person name="Lutzoni F."/>
            <person name="Magnuson J."/>
            <person name="Mondo S."/>
            <person name="Nolan M."/>
            <person name="Ohm R."/>
            <person name="Pangilinan J."/>
            <person name="Park H.-J."/>
            <person name="Ramirez L."/>
            <person name="Alfaro M."/>
            <person name="Sun H."/>
            <person name="Tritt A."/>
            <person name="Yoshinaga Y."/>
            <person name="Zwiers L.-H."/>
            <person name="Turgeon B."/>
            <person name="Goodwin S."/>
            <person name="Spatafora J."/>
            <person name="Crous P."/>
            <person name="Grigoriev I."/>
        </authorList>
    </citation>
    <scope>NUCLEOTIDE SEQUENCE</scope>
    <source>
        <strain evidence="10">CBS 101060</strain>
    </source>
</reference>
<evidence type="ECO:0000256" key="8">
    <source>
        <dbReference type="RuleBase" id="RU000382"/>
    </source>
</evidence>
<evidence type="ECO:0000256" key="6">
    <source>
        <dbReference type="ARBA" id="ARBA00048868"/>
    </source>
</evidence>
<dbReference type="Proteomes" id="UP000799429">
    <property type="component" value="Unassembled WGS sequence"/>
</dbReference>
<keyword evidence="5 8" id="KW-0456">Lyase</keyword>
<dbReference type="InterPro" id="IPR010107">
    <property type="entry name" value="Glutamate_decarboxylase"/>
</dbReference>
<feature type="compositionally biased region" description="Basic residues" evidence="9">
    <location>
        <begin position="486"/>
        <end position="504"/>
    </location>
</feature>
<dbReference type="GO" id="GO:0004351">
    <property type="term" value="F:glutamate decarboxylase activity"/>
    <property type="evidence" value="ECO:0007669"/>
    <property type="project" value="UniProtKB-EC"/>
</dbReference>
<evidence type="ECO:0000313" key="11">
    <source>
        <dbReference type="Proteomes" id="UP000799429"/>
    </source>
</evidence>
<dbReference type="SUPFAM" id="SSF53383">
    <property type="entry name" value="PLP-dependent transferases"/>
    <property type="match status" value="1"/>
</dbReference>
<sequence>MAGLARHVDPDGLMKKLSDSPGQRHRACTNQAISHSTPYSSRYASASELSKFRIPHDGAPAEAVHQLVKDELDLDGSPNLNLSSFVGTYMEHEAEQLLMENISKNMADADEYPAMTNIHARCISILVHLWGVQKGETAIGSDTTGSLEAVHLGGLAMKRRWQEKRDAEGKDKSKPNIIMGANAQVTLEKFARYFEVEARLLPVSAESHYQLDPDLVRDKIDKNTIGVFVILGFTYTGHFKPVEEISKILDAYEKRTGVDIPIHVDAASGGFIAPFTHAKAGGSKWNIELPRIIWRDESYLPKHLIFELHYPGGTEQSYTLNFSRPGAHVIAQYFNLIHLGFTGYRIIMENALANARLLSRSLETTGWYECISDIHRKKGDHNYVKGREQYEGSTSADYNAALPVVTFYLSKDFRRKCPHVKQVSINNLLRARQYIVPSYALPPNEDKTEILRDETVMDTDLTDILAWQPGTVSIEKEQASAGEQHKNRHKTKHPMSKGIHRSVY</sequence>
<dbReference type="GO" id="GO:0005829">
    <property type="term" value="C:cytosol"/>
    <property type="evidence" value="ECO:0007669"/>
    <property type="project" value="TreeGrafter"/>
</dbReference>